<dbReference type="OrthoDB" id="9791628at2"/>
<dbReference type="KEGG" id="amij:EQM06_07715"/>
<keyword evidence="4" id="KW-1185">Reference proteome</keyword>
<dbReference type="EMBL" id="CP035281">
    <property type="protein sequence ID" value="QAT43133.1"/>
    <property type="molecule type" value="Genomic_DNA"/>
</dbReference>
<sequence>MKTYKAMHMVKMEDLNPHQTLYAGRAIEWMVEASFTAAALEYGDGSGVVYKNTHQFNFEKPVELGEIIGYYSTVVRAGRTSLTVRTALLSEETQELRAEGYVTFVTVKPHTHEKTEHNVQLDETRETFELAWRAKAELFFRSPQ</sequence>
<dbReference type="InterPro" id="IPR006683">
    <property type="entry name" value="Thioestr_dom"/>
</dbReference>
<name>A0A410PW16_9FIRM</name>
<dbReference type="Gene3D" id="3.10.129.10">
    <property type="entry name" value="Hotdog Thioesterase"/>
    <property type="match status" value="1"/>
</dbReference>
<proteinExistence type="predicted"/>
<dbReference type="GO" id="GO:0016787">
    <property type="term" value="F:hydrolase activity"/>
    <property type="evidence" value="ECO:0007669"/>
    <property type="project" value="UniProtKB-KW"/>
</dbReference>
<reference evidence="3 4" key="1">
    <citation type="submission" date="2019-01" db="EMBL/GenBank/DDBJ databases">
        <title>Draft genomes of a novel of Aminipila strains.</title>
        <authorList>
            <person name="Ma S."/>
        </authorList>
    </citation>
    <scope>NUCLEOTIDE SEQUENCE [LARGE SCALE GENOMIC DNA]</scope>
    <source>
        <strain evidence="4">JN-39</strain>
    </source>
</reference>
<dbReference type="RefSeq" id="WP_128745782.1">
    <property type="nucleotide sequence ID" value="NZ_CP035281.1"/>
</dbReference>
<accession>A0A410PW16</accession>
<evidence type="ECO:0000259" key="2">
    <source>
        <dbReference type="PROSITE" id="PS51770"/>
    </source>
</evidence>
<organism evidence="3 4">
    <name type="scientific">Aminipila luticellarii</name>
    <dbReference type="NCBI Taxonomy" id="2507160"/>
    <lineage>
        <taxon>Bacteria</taxon>
        <taxon>Bacillati</taxon>
        <taxon>Bacillota</taxon>
        <taxon>Clostridia</taxon>
        <taxon>Peptostreptococcales</taxon>
        <taxon>Anaerovoracaceae</taxon>
        <taxon>Aminipila</taxon>
    </lineage>
</organism>
<keyword evidence="1" id="KW-0378">Hydrolase</keyword>
<evidence type="ECO:0000313" key="4">
    <source>
        <dbReference type="Proteomes" id="UP000287601"/>
    </source>
</evidence>
<feature type="domain" description="HotDog ACOT-type" evidence="2">
    <location>
        <begin position="1"/>
        <end position="110"/>
    </location>
</feature>
<dbReference type="AlphaFoldDB" id="A0A410PW16"/>
<dbReference type="SUPFAM" id="SSF54637">
    <property type="entry name" value="Thioesterase/thiol ester dehydrase-isomerase"/>
    <property type="match status" value="1"/>
</dbReference>
<evidence type="ECO:0000256" key="1">
    <source>
        <dbReference type="PROSITE-ProRule" id="PRU01106"/>
    </source>
</evidence>
<protein>
    <submittedName>
        <fullName evidence="3">Thioesterase</fullName>
    </submittedName>
</protein>
<dbReference type="Proteomes" id="UP000287601">
    <property type="component" value="Chromosome"/>
</dbReference>
<dbReference type="Pfam" id="PF03061">
    <property type="entry name" value="4HBT"/>
    <property type="match status" value="1"/>
</dbReference>
<dbReference type="PROSITE" id="PS51770">
    <property type="entry name" value="HOTDOG_ACOT"/>
    <property type="match status" value="1"/>
</dbReference>
<dbReference type="InterPro" id="IPR029069">
    <property type="entry name" value="HotDog_dom_sf"/>
</dbReference>
<gene>
    <name evidence="3" type="ORF">EQM06_07715</name>
</gene>
<dbReference type="InterPro" id="IPR033120">
    <property type="entry name" value="HOTDOG_ACOT"/>
</dbReference>
<evidence type="ECO:0000313" key="3">
    <source>
        <dbReference type="EMBL" id="QAT43133.1"/>
    </source>
</evidence>